<dbReference type="PANTHER" id="PTHR22901">
    <property type="entry name" value="SIALATE O-ACETYLESTERASE"/>
    <property type="match status" value="1"/>
</dbReference>
<keyword evidence="4" id="KW-1185">Reference proteome</keyword>
<dbReference type="EMBL" id="CP044016">
    <property type="protein sequence ID" value="QES90940.1"/>
    <property type="molecule type" value="Genomic_DNA"/>
</dbReference>
<dbReference type="KEGG" id="arac:E0W69_007940"/>
<sequence length="477" mass="53408">MPLKIIFLIVYLNVIQKVSAQLKVPGLFSNNMVLQQKSNPPIWGWCKPNEKVEVFQSWNKQTVKVQSDDNGKWIANLSTPTAGGPYFIQIKTIKEKIEFTNVMIGEVWLCTGQSNMEMPMKGFRDQPILHSTEDIVHSKNQLIRFIKIPRSSQTTPQDSAKYSNWQAADPSTVSNFSATGYYFARELQKALETIPVGLINVSYGGSKIEAWMDSSVLASMGQIVIPHKGDSIKSVNQTPTVLFNGMLKPVIGYGIKGCIWYQGESNYDDPKAYEKLLPLMTSRWRSLWGTEFPFFYAQIAPFNYASLPPYYSGGKYNSAYLRDAQRKSLKTIPNSGMITLMDIGEAESIHPMHKKEGGERLAYLSLNKTYELKGFPIPGPTFDSMTIAGNIATIKLLNAPNGITSYGKPLQLFEIAGADKTFFPAQAVISQGKIKVSSPYVSNPVAVRYAFKDFIVGELYNTEGFPVSSFRTDDWDY</sequence>
<protein>
    <submittedName>
        <fullName evidence="3">Sialate O-acetylesterase</fullName>
    </submittedName>
</protein>
<evidence type="ECO:0000313" key="4">
    <source>
        <dbReference type="Proteomes" id="UP000292424"/>
    </source>
</evidence>
<evidence type="ECO:0000313" key="3">
    <source>
        <dbReference type="EMBL" id="QES90940.1"/>
    </source>
</evidence>
<dbReference type="AlphaFoldDB" id="A0A5P2GB90"/>
<dbReference type="GO" id="GO:0005975">
    <property type="term" value="P:carbohydrate metabolic process"/>
    <property type="evidence" value="ECO:0007669"/>
    <property type="project" value="TreeGrafter"/>
</dbReference>
<evidence type="ECO:0000256" key="1">
    <source>
        <dbReference type="ARBA" id="ARBA00022801"/>
    </source>
</evidence>
<organism evidence="3 4">
    <name type="scientific">Rhizosphaericola mali</name>
    <dbReference type="NCBI Taxonomy" id="2545455"/>
    <lineage>
        <taxon>Bacteria</taxon>
        <taxon>Pseudomonadati</taxon>
        <taxon>Bacteroidota</taxon>
        <taxon>Chitinophagia</taxon>
        <taxon>Chitinophagales</taxon>
        <taxon>Chitinophagaceae</taxon>
        <taxon>Rhizosphaericola</taxon>
    </lineage>
</organism>
<dbReference type="InterPro" id="IPR039329">
    <property type="entry name" value="SIAE"/>
</dbReference>
<evidence type="ECO:0000259" key="2">
    <source>
        <dbReference type="Pfam" id="PF03629"/>
    </source>
</evidence>
<accession>A0A5P2GB90</accession>
<reference evidence="3 4" key="1">
    <citation type="submission" date="2019-09" db="EMBL/GenBank/DDBJ databases">
        <title>Complete genome sequence of Arachidicoccus sp. B3-10 isolated from apple orchard soil.</title>
        <authorList>
            <person name="Kim H.S."/>
            <person name="Han K.-I."/>
            <person name="Suh M.K."/>
            <person name="Lee K.C."/>
            <person name="Eom M.K."/>
            <person name="Kim J.-S."/>
            <person name="Kang S.W."/>
            <person name="Sin Y."/>
            <person name="Lee J.-S."/>
        </authorList>
    </citation>
    <scope>NUCLEOTIDE SEQUENCE [LARGE SCALE GENOMIC DNA]</scope>
    <source>
        <strain evidence="3 4">B3-10</strain>
    </source>
</reference>
<dbReference type="PANTHER" id="PTHR22901:SF0">
    <property type="entry name" value="SIALATE O-ACETYLESTERASE"/>
    <property type="match status" value="1"/>
</dbReference>
<dbReference type="SUPFAM" id="SSF52266">
    <property type="entry name" value="SGNH hydrolase"/>
    <property type="match status" value="1"/>
</dbReference>
<gene>
    <name evidence="3" type="ORF">E0W69_007940</name>
</gene>
<dbReference type="OrthoDB" id="9816001at2"/>
<name>A0A5P2GB90_9BACT</name>
<keyword evidence="1" id="KW-0378">Hydrolase</keyword>
<dbReference type="GO" id="GO:0001681">
    <property type="term" value="F:sialate O-acetylesterase activity"/>
    <property type="evidence" value="ECO:0007669"/>
    <property type="project" value="InterPro"/>
</dbReference>
<feature type="domain" description="Sialate O-acetylesterase" evidence="2">
    <location>
        <begin position="106"/>
        <end position="352"/>
    </location>
</feature>
<dbReference type="Proteomes" id="UP000292424">
    <property type="component" value="Chromosome"/>
</dbReference>
<proteinExistence type="predicted"/>
<dbReference type="InterPro" id="IPR036514">
    <property type="entry name" value="SGNH_hydro_sf"/>
</dbReference>
<dbReference type="Gene3D" id="3.40.50.1110">
    <property type="entry name" value="SGNH hydrolase"/>
    <property type="match status" value="1"/>
</dbReference>
<dbReference type="InterPro" id="IPR005181">
    <property type="entry name" value="SASA"/>
</dbReference>
<dbReference type="Pfam" id="PF03629">
    <property type="entry name" value="SASA"/>
    <property type="match status" value="1"/>
</dbReference>